<dbReference type="PANTHER" id="PTHR36173">
    <property type="entry name" value="RIBONUCLEASE VAPC16-RELATED"/>
    <property type="match status" value="1"/>
</dbReference>
<reference evidence="2 3" key="1">
    <citation type="submission" date="2010-08" db="EMBL/GenBank/DDBJ databases">
        <title>Complete sequence of Gallionella capsiferriformans ES-2.</title>
        <authorList>
            <consortium name="US DOE Joint Genome Institute"/>
            <person name="Lucas S."/>
            <person name="Copeland A."/>
            <person name="Lapidus A."/>
            <person name="Cheng J.-F."/>
            <person name="Bruce D."/>
            <person name="Goodwin L."/>
            <person name="Pitluck S."/>
            <person name="Chertkov O."/>
            <person name="Davenport K.W."/>
            <person name="Detter J.C."/>
            <person name="Han C."/>
            <person name="Tapia R."/>
            <person name="Land M."/>
            <person name="Hauser L."/>
            <person name="Chang Y.-J."/>
            <person name="Jeffries C."/>
            <person name="Kyrpides N."/>
            <person name="Ivanova N."/>
            <person name="Mikhailova N."/>
            <person name="Shelobolina E.S."/>
            <person name="Picardal F."/>
            <person name="Roden E."/>
            <person name="Emerson D."/>
            <person name="Woyke T."/>
        </authorList>
    </citation>
    <scope>NUCLEOTIDE SEQUENCE [LARGE SCALE GENOMIC DNA]</scope>
    <source>
        <strain evidence="2 3">ES-2</strain>
    </source>
</reference>
<dbReference type="HOGENOM" id="CLU_129890_2_1_4"/>
<keyword evidence="3" id="KW-1185">Reference proteome</keyword>
<dbReference type="STRING" id="395494.Galf_1613"/>
<dbReference type="eggNOG" id="COG3744">
    <property type="taxonomic scope" value="Bacteria"/>
</dbReference>
<dbReference type="InterPro" id="IPR002716">
    <property type="entry name" value="PIN_dom"/>
</dbReference>
<dbReference type="Gene3D" id="3.40.50.1010">
    <property type="entry name" value="5'-nuclease"/>
    <property type="match status" value="1"/>
</dbReference>
<dbReference type="InterPro" id="IPR041705">
    <property type="entry name" value="PIN_Sll0205"/>
</dbReference>
<dbReference type="KEGG" id="gca:Galf_1613"/>
<dbReference type="Pfam" id="PF01850">
    <property type="entry name" value="PIN"/>
    <property type="match status" value="1"/>
</dbReference>
<dbReference type="InterPro" id="IPR029060">
    <property type="entry name" value="PIN-like_dom_sf"/>
</dbReference>
<dbReference type="EMBL" id="CP002159">
    <property type="protein sequence ID" value="ADL55629.1"/>
    <property type="molecule type" value="Genomic_DNA"/>
</dbReference>
<organism evidence="2 3">
    <name type="scientific">Gallionella capsiferriformans (strain ES-2)</name>
    <name type="common">Gallionella ferruginea capsiferriformans (strain ES-2)</name>
    <dbReference type="NCBI Taxonomy" id="395494"/>
    <lineage>
        <taxon>Bacteria</taxon>
        <taxon>Pseudomonadati</taxon>
        <taxon>Pseudomonadota</taxon>
        <taxon>Betaproteobacteria</taxon>
        <taxon>Nitrosomonadales</taxon>
        <taxon>Gallionellaceae</taxon>
        <taxon>Gallionella</taxon>
    </lineage>
</organism>
<dbReference type="AlphaFoldDB" id="D9SGI2"/>
<name>D9SGI2_GALCS</name>
<evidence type="ECO:0000259" key="1">
    <source>
        <dbReference type="Pfam" id="PF01850"/>
    </source>
</evidence>
<dbReference type="CDD" id="cd09872">
    <property type="entry name" value="PIN_Sll0205-like"/>
    <property type="match status" value="1"/>
</dbReference>
<evidence type="ECO:0000313" key="3">
    <source>
        <dbReference type="Proteomes" id="UP000001235"/>
    </source>
</evidence>
<protein>
    <submittedName>
        <fullName evidence="2">PilT protein domain protein</fullName>
    </submittedName>
</protein>
<proteinExistence type="predicted"/>
<feature type="domain" description="PIN" evidence="1">
    <location>
        <begin position="10"/>
        <end position="127"/>
    </location>
</feature>
<accession>D9SGI2</accession>
<sequence length="132" mass="14941">METHTMKRLYLDTHILIWLYQDGGARLTPQGIRAIDFAEQLLISPMVELELAYLQEISRINCPAATILDCLQRDIGLQTCQQPFAAVIGAALKLDWTRDPFDRIIVAQAAHRESPLLTADQNIAKYYSAAIW</sequence>
<dbReference type="SUPFAM" id="SSF88723">
    <property type="entry name" value="PIN domain-like"/>
    <property type="match status" value="1"/>
</dbReference>
<dbReference type="PANTHER" id="PTHR36173:SF1">
    <property type="entry name" value="RIBONUCLEASE VAPC22"/>
    <property type="match status" value="1"/>
</dbReference>
<evidence type="ECO:0000313" key="2">
    <source>
        <dbReference type="EMBL" id="ADL55629.1"/>
    </source>
</evidence>
<dbReference type="InterPro" id="IPR052919">
    <property type="entry name" value="TA_system_RNase"/>
</dbReference>
<dbReference type="Proteomes" id="UP000001235">
    <property type="component" value="Chromosome"/>
</dbReference>
<gene>
    <name evidence="2" type="ordered locus">Galf_1613</name>
</gene>